<sequence>MRSLLTALTGCILLILACSVVAEPAAEGEWWIMQLADETFRIERVADPESRRQGLMGRRLAPDEGMLFDFPAGTVPAIWMRNMQISLDLVYIDERGQITNIFAAVPPCRNMPCDIYQADRPLRFVLELPAGTAARLGLTVGHQLPMDELRALPVPSA</sequence>
<dbReference type="OrthoDB" id="5526466at2"/>
<keyword evidence="3" id="KW-1185">Reference proteome</keyword>
<comment type="caution">
    <text evidence="2">The sequence shown here is derived from an EMBL/GenBank/DDBJ whole genome shotgun (WGS) entry which is preliminary data.</text>
</comment>
<feature type="signal peptide" evidence="1">
    <location>
        <begin position="1"/>
        <end position="22"/>
    </location>
</feature>
<accession>A0A7V7KUT6</accession>
<feature type="chain" id="PRO_5030876037" evidence="1">
    <location>
        <begin position="23"/>
        <end position="157"/>
    </location>
</feature>
<dbReference type="Proteomes" id="UP000463138">
    <property type="component" value="Unassembled WGS sequence"/>
</dbReference>
<dbReference type="Gene3D" id="2.60.120.1140">
    <property type="entry name" value="Protein of unknown function DUF192"/>
    <property type="match status" value="1"/>
</dbReference>
<dbReference type="Pfam" id="PF02643">
    <property type="entry name" value="DUF192"/>
    <property type="match status" value="1"/>
</dbReference>
<evidence type="ECO:0000313" key="3">
    <source>
        <dbReference type="Proteomes" id="UP000463138"/>
    </source>
</evidence>
<evidence type="ECO:0000313" key="2">
    <source>
        <dbReference type="EMBL" id="KAA0694031.1"/>
    </source>
</evidence>
<organism evidence="2 3">
    <name type="scientific">Halopseudomonas laoshanensis</name>
    <dbReference type="NCBI Taxonomy" id="2268758"/>
    <lineage>
        <taxon>Bacteria</taxon>
        <taxon>Pseudomonadati</taxon>
        <taxon>Pseudomonadota</taxon>
        <taxon>Gammaproteobacteria</taxon>
        <taxon>Pseudomonadales</taxon>
        <taxon>Pseudomonadaceae</taxon>
        <taxon>Halopseudomonas</taxon>
    </lineage>
</organism>
<dbReference type="EMBL" id="QOVF01000003">
    <property type="protein sequence ID" value="KAA0694031.1"/>
    <property type="molecule type" value="Genomic_DNA"/>
</dbReference>
<reference evidence="2 3" key="1">
    <citation type="submission" date="2018-07" db="EMBL/GenBank/DDBJ databases">
        <title>Pseudomonas laoshanensis sp. nov., isolated from soil.</title>
        <authorList>
            <person name="Sun J."/>
            <person name="Yu L."/>
            <person name="Wang M."/>
            <person name="Zhang C."/>
        </authorList>
    </citation>
    <scope>NUCLEOTIDE SEQUENCE [LARGE SCALE GENOMIC DNA]</scope>
    <source>
        <strain evidence="2 3">Y22</strain>
    </source>
</reference>
<dbReference type="AlphaFoldDB" id="A0A7V7KUT6"/>
<dbReference type="InterPro" id="IPR038695">
    <property type="entry name" value="Saro_0823-like_sf"/>
</dbReference>
<dbReference type="PANTHER" id="PTHR37953:SF1">
    <property type="entry name" value="UPF0127 PROTEIN MJ1496"/>
    <property type="match status" value="1"/>
</dbReference>
<protein>
    <submittedName>
        <fullName evidence="2">DUF192 domain-containing protein</fullName>
    </submittedName>
</protein>
<dbReference type="PROSITE" id="PS51257">
    <property type="entry name" value="PROKAR_LIPOPROTEIN"/>
    <property type="match status" value="1"/>
</dbReference>
<dbReference type="PANTHER" id="PTHR37953">
    <property type="entry name" value="UPF0127 PROTEIN MJ1496"/>
    <property type="match status" value="1"/>
</dbReference>
<name>A0A7V7KUT6_9GAMM</name>
<keyword evidence="1" id="KW-0732">Signal</keyword>
<dbReference type="RefSeq" id="WP_149332884.1">
    <property type="nucleotide sequence ID" value="NZ_QOVF01000003.1"/>
</dbReference>
<evidence type="ECO:0000256" key="1">
    <source>
        <dbReference type="SAM" id="SignalP"/>
    </source>
</evidence>
<proteinExistence type="predicted"/>
<gene>
    <name evidence="2" type="ORF">DT594_12000</name>
</gene>
<dbReference type="InterPro" id="IPR003795">
    <property type="entry name" value="DUF192"/>
</dbReference>